<evidence type="ECO:0000313" key="1">
    <source>
        <dbReference type="EMBL" id="KAF0745582.1"/>
    </source>
</evidence>
<name>A0A6G0XY84_9STRA</name>
<protein>
    <submittedName>
        <fullName evidence="1">Uncharacterized protein</fullName>
    </submittedName>
</protein>
<keyword evidence="2" id="KW-1185">Reference proteome</keyword>
<organism evidence="1 2">
    <name type="scientific">Aphanomyces euteiches</name>
    <dbReference type="NCBI Taxonomy" id="100861"/>
    <lineage>
        <taxon>Eukaryota</taxon>
        <taxon>Sar</taxon>
        <taxon>Stramenopiles</taxon>
        <taxon>Oomycota</taxon>
        <taxon>Saprolegniomycetes</taxon>
        <taxon>Saprolegniales</taxon>
        <taxon>Verrucalvaceae</taxon>
        <taxon>Aphanomyces</taxon>
    </lineage>
</organism>
<dbReference type="VEuPathDB" id="FungiDB:AeMF1_000729"/>
<reference evidence="1 2" key="1">
    <citation type="submission" date="2019-07" db="EMBL/GenBank/DDBJ databases">
        <title>Genomics analysis of Aphanomyces spp. identifies a new class of oomycete effector associated with host adaptation.</title>
        <authorList>
            <person name="Gaulin E."/>
        </authorList>
    </citation>
    <scope>NUCLEOTIDE SEQUENCE [LARGE SCALE GENOMIC DNA]</scope>
    <source>
        <strain evidence="1 2">ATCC 201684</strain>
    </source>
</reference>
<dbReference type="EMBL" id="VJMJ01000001">
    <property type="protein sequence ID" value="KAF0745582.1"/>
    <property type="molecule type" value="Genomic_DNA"/>
</dbReference>
<accession>A0A6G0XY84</accession>
<dbReference type="AlphaFoldDB" id="A0A6G0XY84"/>
<gene>
    <name evidence="1" type="ORF">Ae201684_000037</name>
</gene>
<evidence type="ECO:0000313" key="2">
    <source>
        <dbReference type="Proteomes" id="UP000481153"/>
    </source>
</evidence>
<comment type="caution">
    <text evidence="1">The sequence shown here is derived from an EMBL/GenBank/DDBJ whole genome shotgun (WGS) entry which is preliminary data.</text>
</comment>
<sequence length="324" mass="36547">MGGHGRALEVLHEVLQRHRDSSIEPVRLVNEVMDKLAQAYDSLFSSDLFNDASICQEVLAGVLSRRKFLLPTSFGQPGWTPDKLCSLGLFRYTEYANSRLECAFVLLVKLLQRLVKKFNEECATFDKNLESAYLLHDPFEDFVAIFRRVKSIAFFGSFVPLIELHNGARFGRGVIGLSIEEQRPREIVIAKGQQNSSDLSKETNTSTVHDVDINLMHSIVINTPNAPAGNIVSTISTPHGHTSVRCNEIILCKSTQIKCNMDEETYNTERQKTDLDNSDVFLLITPEESREFELPPQCGIVSKAEFQEYFGLFASRAEHCLEQL</sequence>
<proteinExistence type="predicted"/>
<dbReference type="Proteomes" id="UP000481153">
    <property type="component" value="Unassembled WGS sequence"/>
</dbReference>